<evidence type="ECO:0000256" key="4">
    <source>
        <dbReference type="ARBA" id="ARBA00022630"/>
    </source>
</evidence>
<organism evidence="10 11">
    <name type="scientific">Actinokineospora cianjurensis</name>
    <dbReference type="NCBI Taxonomy" id="585224"/>
    <lineage>
        <taxon>Bacteria</taxon>
        <taxon>Bacillati</taxon>
        <taxon>Actinomycetota</taxon>
        <taxon>Actinomycetes</taxon>
        <taxon>Pseudonocardiales</taxon>
        <taxon>Pseudonocardiaceae</taxon>
        <taxon>Actinokineospora</taxon>
    </lineage>
</organism>
<reference evidence="10 11" key="1">
    <citation type="submission" date="2018-10" db="EMBL/GenBank/DDBJ databases">
        <title>Genomic Encyclopedia of Archaeal and Bacterial Type Strains, Phase II (KMG-II): from individual species to whole genera.</title>
        <authorList>
            <person name="Goeker M."/>
        </authorList>
    </citation>
    <scope>NUCLEOTIDE SEQUENCE [LARGE SCALE GENOMIC DNA]</scope>
    <source>
        <strain evidence="10 11">DSM 45657</strain>
    </source>
</reference>
<keyword evidence="7" id="KW-0560">Oxidoreductase</keyword>
<protein>
    <submittedName>
        <fullName evidence="10">NAD(P)H-dependent FMN reductase</fullName>
    </submittedName>
</protein>
<dbReference type="GO" id="GO:0010181">
    <property type="term" value="F:FMN binding"/>
    <property type="evidence" value="ECO:0007669"/>
    <property type="project" value="TreeGrafter"/>
</dbReference>
<evidence type="ECO:0000313" key="11">
    <source>
        <dbReference type="Proteomes" id="UP000282454"/>
    </source>
</evidence>
<evidence type="ECO:0000259" key="9">
    <source>
        <dbReference type="Pfam" id="PF03358"/>
    </source>
</evidence>
<evidence type="ECO:0000256" key="1">
    <source>
        <dbReference type="ARBA" id="ARBA00004496"/>
    </source>
</evidence>
<keyword evidence="3" id="KW-0963">Cytoplasm</keyword>
<dbReference type="InterPro" id="IPR029039">
    <property type="entry name" value="Flavoprotein-like_sf"/>
</dbReference>
<keyword evidence="11" id="KW-1185">Reference proteome</keyword>
<evidence type="ECO:0000256" key="3">
    <source>
        <dbReference type="ARBA" id="ARBA00022490"/>
    </source>
</evidence>
<comment type="subcellular location">
    <subcellularLocation>
        <location evidence="1">Cytoplasm</location>
    </subcellularLocation>
</comment>
<proteinExistence type="predicted"/>
<dbReference type="FunFam" id="3.40.50.360:FF:000052">
    <property type="entry name" value="NAD(P)H-dependent FMN reductase LOT6"/>
    <property type="match status" value="1"/>
</dbReference>
<evidence type="ECO:0000313" key="10">
    <source>
        <dbReference type="EMBL" id="RLK53760.1"/>
    </source>
</evidence>
<sequence length="199" mass="21798">MDGEGTSTVTRIGIILGSTRPNRNGEQVAEWVHGIAAKRSDADCELVDLRDFPLPHLDEPVPPSMGQYQNDHTRAWAAKIASFDGFVIITPEYNHSTSGVLKNAIDYLYAEWNNKAVGFVSYGSVGGARAVEHLRLIAGELQMADVRQQVALSLMTEFENFSVFKPGDYNVPALTTLLDQVVAWSTALAPLRERAHASV</sequence>
<dbReference type="Proteomes" id="UP000282454">
    <property type="component" value="Unassembled WGS sequence"/>
</dbReference>
<feature type="domain" description="NADPH-dependent FMN reductase-like" evidence="9">
    <location>
        <begin position="10"/>
        <end position="153"/>
    </location>
</feature>
<dbReference type="GO" id="GO:0005829">
    <property type="term" value="C:cytosol"/>
    <property type="evidence" value="ECO:0007669"/>
    <property type="project" value="TreeGrafter"/>
</dbReference>
<keyword evidence="5" id="KW-0288">FMN</keyword>
<evidence type="ECO:0000256" key="7">
    <source>
        <dbReference type="ARBA" id="ARBA00023002"/>
    </source>
</evidence>
<evidence type="ECO:0000256" key="8">
    <source>
        <dbReference type="ARBA" id="ARBA00023027"/>
    </source>
</evidence>
<dbReference type="AlphaFoldDB" id="A0A421AVK1"/>
<name>A0A421AVK1_9PSEU</name>
<dbReference type="EMBL" id="RCDD01000010">
    <property type="protein sequence ID" value="RLK53760.1"/>
    <property type="molecule type" value="Genomic_DNA"/>
</dbReference>
<dbReference type="InterPro" id="IPR005025">
    <property type="entry name" value="FMN_Rdtase-like_dom"/>
</dbReference>
<keyword evidence="8" id="KW-0520">NAD</keyword>
<comment type="subunit">
    <text evidence="2">Homodimer.</text>
</comment>
<dbReference type="PANTHER" id="PTHR30543:SF21">
    <property type="entry name" value="NAD(P)H-DEPENDENT FMN REDUCTASE LOT6"/>
    <property type="match status" value="1"/>
</dbReference>
<dbReference type="GO" id="GO:0016491">
    <property type="term" value="F:oxidoreductase activity"/>
    <property type="evidence" value="ECO:0007669"/>
    <property type="project" value="UniProtKB-KW"/>
</dbReference>
<comment type="caution">
    <text evidence="10">The sequence shown here is derived from an EMBL/GenBank/DDBJ whole genome shotgun (WGS) entry which is preliminary data.</text>
</comment>
<gene>
    <name evidence="10" type="ORF">CLV68_6424</name>
</gene>
<keyword evidence="6" id="KW-0521">NADP</keyword>
<evidence type="ECO:0000256" key="5">
    <source>
        <dbReference type="ARBA" id="ARBA00022643"/>
    </source>
</evidence>
<evidence type="ECO:0000256" key="6">
    <source>
        <dbReference type="ARBA" id="ARBA00022857"/>
    </source>
</evidence>
<keyword evidence="4" id="KW-0285">Flavoprotein</keyword>
<dbReference type="PANTHER" id="PTHR30543">
    <property type="entry name" value="CHROMATE REDUCTASE"/>
    <property type="match status" value="1"/>
</dbReference>
<accession>A0A421AVK1</accession>
<dbReference type="InterPro" id="IPR050712">
    <property type="entry name" value="NAD(P)H-dep_reductase"/>
</dbReference>
<dbReference type="SUPFAM" id="SSF52218">
    <property type="entry name" value="Flavoproteins"/>
    <property type="match status" value="1"/>
</dbReference>
<dbReference type="Pfam" id="PF03358">
    <property type="entry name" value="FMN_red"/>
    <property type="match status" value="1"/>
</dbReference>
<dbReference type="Gene3D" id="3.40.50.360">
    <property type="match status" value="1"/>
</dbReference>
<evidence type="ECO:0000256" key="2">
    <source>
        <dbReference type="ARBA" id="ARBA00011738"/>
    </source>
</evidence>